<organism evidence="1 2">
    <name type="scientific">Trichophyton equinum (strain ATCC MYA-4606 / CBS 127.97)</name>
    <name type="common">Horse ringworm fungus</name>
    <dbReference type="NCBI Taxonomy" id="559882"/>
    <lineage>
        <taxon>Eukaryota</taxon>
        <taxon>Fungi</taxon>
        <taxon>Dikarya</taxon>
        <taxon>Ascomycota</taxon>
        <taxon>Pezizomycotina</taxon>
        <taxon>Eurotiomycetes</taxon>
        <taxon>Eurotiomycetidae</taxon>
        <taxon>Onygenales</taxon>
        <taxon>Arthrodermataceae</taxon>
        <taxon>Trichophyton</taxon>
    </lineage>
</organism>
<proteinExistence type="predicted"/>
<name>F2PIP9_TRIEC</name>
<dbReference type="AlphaFoldDB" id="F2PIP9"/>
<accession>F2PIP9</accession>
<evidence type="ECO:0000313" key="1">
    <source>
        <dbReference type="EMBL" id="EGE01437.1"/>
    </source>
</evidence>
<evidence type="ECO:0000313" key="2">
    <source>
        <dbReference type="Proteomes" id="UP000009169"/>
    </source>
</evidence>
<dbReference type="HOGENOM" id="CLU_2039714_0_0_1"/>
<dbReference type="EMBL" id="DS995719">
    <property type="protein sequence ID" value="EGE01437.1"/>
    <property type="molecule type" value="Genomic_DNA"/>
</dbReference>
<gene>
    <name evidence="1" type="ORF">TEQG_00487</name>
</gene>
<dbReference type="Proteomes" id="UP000009169">
    <property type="component" value="Unassembled WGS sequence"/>
</dbReference>
<sequence>MPKYRCTNAAFSGPGPPVHQSTTVLAGVNQPVQACRRESQRGPFGFWMRVSTARWAATIGQRSPSTFAVVELVNKRFSRRHVAWKRFFQPVARFFCSHLASWWSRHIMFWYCKLPVACLYP</sequence>
<keyword evidence="2" id="KW-1185">Reference proteome</keyword>
<reference evidence="2" key="1">
    <citation type="journal article" date="2012" name="MBio">
        <title>Comparative genome analysis of Trichophyton rubrum and related dermatophytes reveals candidate genes involved in infection.</title>
        <authorList>
            <person name="Martinez D.A."/>
            <person name="Oliver B.G."/>
            <person name="Graeser Y."/>
            <person name="Goldberg J.M."/>
            <person name="Li W."/>
            <person name="Martinez-Rossi N.M."/>
            <person name="Monod M."/>
            <person name="Shelest E."/>
            <person name="Barton R.C."/>
            <person name="Birch E."/>
            <person name="Brakhage A.A."/>
            <person name="Chen Z."/>
            <person name="Gurr S.J."/>
            <person name="Heiman D."/>
            <person name="Heitman J."/>
            <person name="Kosti I."/>
            <person name="Rossi A."/>
            <person name="Saif S."/>
            <person name="Samalova M."/>
            <person name="Saunders C.W."/>
            <person name="Shea T."/>
            <person name="Summerbell R.C."/>
            <person name="Xu J."/>
            <person name="Young S."/>
            <person name="Zeng Q."/>
            <person name="Birren B.W."/>
            <person name="Cuomo C.A."/>
            <person name="White T.C."/>
        </authorList>
    </citation>
    <scope>NUCLEOTIDE SEQUENCE [LARGE SCALE GENOMIC DNA]</scope>
    <source>
        <strain evidence="2">ATCC MYA-4606 / CBS 127.97</strain>
    </source>
</reference>
<protein>
    <submittedName>
        <fullName evidence="1">Uncharacterized protein</fullName>
    </submittedName>
</protein>
<dbReference type="VEuPathDB" id="FungiDB:TEQG_00487"/>